<protein>
    <submittedName>
        <fullName evidence="2">Uncharacterized protein</fullName>
    </submittedName>
</protein>
<evidence type="ECO:0000313" key="3">
    <source>
        <dbReference type="Proteomes" id="UP000002313"/>
    </source>
</evidence>
<dbReference type="Proteomes" id="UP000002313">
    <property type="component" value="Chromosome IX"/>
</dbReference>
<dbReference type="KEGG" id="ein:Eint_091160"/>
<dbReference type="RefSeq" id="XP_003073605.1">
    <property type="nucleotide sequence ID" value="XM_003073559.1"/>
</dbReference>
<reference evidence="2 3" key="1">
    <citation type="journal article" date="2010" name="Nat. Commun.">
        <title>The complete sequence of the smallest known nuclear genome from the microsporidian Encephalitozoon intestinalis.</title>
        <authorList>
            <person name="Corradi N."/>
            <person name="Pombert J.-F."/>
            <person name="Farinelli L."/>
            <person name="Didier E.S."/>
            <person name="Keeling P.J."/>
        </authorList>
    </citation>
    <scope>NUCLEOTIDE SEQUENCE [LARGE SCALE GENOMIC DNA]</scope>
    <source>
        <strain evidence="2 3">ATCC 50506</strain>
    </source>
</reference>
<feature type="non-terminal residue" evidence="2">
    <location>
        <position position="276"/>
    </location>
</feature>
<dbReference type="HOGENOM" id="CLU_1010280_0_0_1"/>
<dbReference type="EMBL" id="CP001950">
    <property type="protein sequence ID" value="ADM12245.1"/>
    <property type="molecule type" value="Genomic_DNA"/>
</dbReference>
<dbReference type="AlphaFoldDB" id="E0S8X9"/>
<gene>
    <name evidence="2" type="ORF">Eint_091160</name>
</gene>
<proteinExistence type="predicted"/>
<dbReference type="GeneID" id="9698436"/>
<evidence type="ECO:0000256" key="1">
    <source>
        <dbReference type="SAM" id="Coils"/>
    </source>
</evidence>
<sequence length="276" mass="32214">MNHINRIRDILINLDSQSSLHEETVAECALVYYYNAVSKFLNGILFYEEKLNEVLESLNNKLNSQSEKGINAVKETLDTLRRLKETIQPKIECPFNQLSHPPELTNIEILEYNFKTFEEYFKAIDRMVSSEGQIPFEEFKDALRNVLPYVDYPLTHSTGSHSIVLKNVFLQLLGEYNVSAVFENTCLNKYYENLRIIGRKVLQKHFESLIKSLVSENWKNEIEKELSALEREVSLAYKHQRKRIEQGIQDARAVLNSLSQDVTELQDEYERIFGLL</sequence>
<keyword evidence="3" id="KW-1185">Reference proteome</keyword>
<accession>E0S8X9</accession>
<dbReference type="VEuPathDB" id="MicrosporidiaDB:Eint_091160"/>
<name>E0S8X9_ENCIT</name>
<dbReference type="OrthoDB" id="3164380at2759"/>
<reference evidence="2 3" key="2">
    <citation type="journal article" date="2012" name="Proc. Natl. Acad. Sci. U.S.A.">
        <title>Gain and loss of multiple functionally related, horizontally transferred genes in the reduced genomes of two microsporidian parasites.</title>
        <authorList>
            <person name="Pombert J.-F."/>
            <person name="Selman M."/>
            <person name="Burki F."/>
            <person name="Bardell F.T."/>
            <person name="Farinelli L."/>
            <person name="Solter L.F."/>
            <person name="Whitman D.W."/>
            <person name="Weiss L.M."/>
            <person name="Corradi N."/>
            <person name="Keeling P.J."/>
        </authorList>
    </citation>
    <scope>NUCLEOTIDE SEQUENCE [LARGE SCALE GENOMIC DNA]</scope>
    <source>
        <strain evidence="2 3">ATCC 50506</strain>
    </source>
</reference>
<organism evidence="2 3">
    <name type="scientific">Encephalitozoon intestinalis (strain ATCC 50506)</name>
    <name type="common">Microsporidian parasite</name>
    <name type="synonym">Septata intestinalis</name>
    <dbReference type="NCBI Taxonomy" id="876142"/>
    <lineage>
        <taxon>Eukaryota</taxon>
        <taxon>Fungi</taxon>
        <taxon>Fungi incertae sedis</taxon>
        <taxon>Microsporidia</taxon>
        <taxon>Unikaryonidae</taxon>
        <taxon>Encephalitozoon</taxon>
    </lineage>
</organism>
<keyword evidence="1" id="KW-0175">Coiled coil</keyword>
<evidence type="ECO:0000313" key="2">
    <source>
        <dbReference type="EMBL" id="ADM12245.1"/>
    </source>
</evidence>
<feature type="coiled-coil region" evidence="1">
    <location>
        <begin position="219"/>
        <end position="268"/>
    </location>
</feature>